<dbReference type="OrthoDB" id="4304at2"/>
<evidence type="ECO:0000313" key="2">
    <source>
        <dbReference type="Proteomes" id="UP000077412"/>
    </source>
</evidence>
<name>A0A1B1Z862_9BACL</name>
<proteinExistence type="predicted"/>
<dbReference type="RefSeq" id="WP_066292683.1">
    <property type="nucleotide sequence ID" value="NZ_CP016761.1"/>
</dbReference>
<dbReference type="KEGG" id="far:ABE41_016535"/>
<reference evidence="1 2" key="1">
    <citation type="submission" date="2016-08" db="EMBL/GenBank/DDBJ databases">
        <title>Complete genome sequence of Fictibacillus arsenicus G25-54, a strain with toxicity to nematodes and a potential arsenic-resistance activity.</title>
        <authorList>
            <person name="Zheng Z."/>
        </authorList>
    </citation>
    <scope>NUCLEOTIDE SEQUENCE [LARGE SCALE GENOMIC DNA]</scope>
    <source>
        <strain evidence="1 2">G25-54</strain>
    </source>
</reference>
<dbReference type="STRING" id="255247.ABE41_016535"/>
<dbReference type="Proteomes" id="UP000077412">
    <property type="component" value="Chromosome"/>
</dbReference>
<gene>
    <name evidence="1" type="ORF">ABE41_016535</name>
</gene>
<dbReference type="AlphaFoldDB" id="A0A1B1Z862"/>
<keyword evidence="2" id="KW-1185">Reference proteome</keyword>
<organism evidence="1 2">
    <name type="scientific">Fictibacillus arsenicus</name>
    <dbReference type="NCBI Taxonomy" id="255247"/>
    <lineage>
        <taxon>Bacteria</taxon>
        <taxon>Bacillati</taxon>
        <taxon>Bacillota</taxon>
        <taxon>Bacilli</taxon>
        <taxon>Bacillales</taxon>
        <taxon>Fictibacillaceae</taxon>
        <taxon>Fictibacillus</taxon>
    </lineage>
</organism>
<dbReference type="InterPro" id="IPR015001">
    <property type="entry name" value="DUF1850"/>
</dbReference>
<sequence>MKRIIGIILILSVLAAASLYPIFLRVVVEDGETGEPLAYMNIKPEEEFSIKYIHSIHRTPVLETYHMNGEGMIIQTEMRFEEFGVGMPSGATGTEVFTQKDGTYILSNMNRTFPLLDIRTGQIIANHTLLYDGHEYPFSSFSEKGSWVRIKTEKVNVWQWLIGGKKLG</sequence>
<evidence type="ECO:0008006" key="3">
    <source>
        <dbReference type="Google" id="ProtNLM"/>
    </source>
</evidence>
<dbReference type="Pfam" id="PF08905">
    <property type="entry name" value="DUF1850"/>
    <property type="match status" value="1"/>
</dbReference>
<accession>A0A1B1Z862</accession>
<dbReference type="EMBL" id="CP016761">
    <property type="protein sequence ID" value="ANX13620.1"/>
    <property type="molecule type" value="Genomic_DNA"/>
</dbReference>
<evidence type="ECO:0000313" key="1">
    <source>
        <dbReference type="EMBL" id="ANX13620.1"/>
    </source>
</evidence>
<protein>
    <recommendedName>
        <fullName evidence="3">RocC</fullName>
    </recommendedName>
</protein>